<evidence type="ECO:0000313" key="2">
    <source>
        <dbReference type="Proteomes" id="UP000094385"/>
    </source>
</evidence>
<organism evidence="1 2">
    <name type="scientific">Lipomyces starkeyi NRRL Y-11557</name>
    <dbReference type="NCBI Taxonomy" id="675824"/>
    <lineage>
        <taxon>Eukaryota</taxon>
        <taxon>Fungi</taxon>
        <taxon>Dikarya</taxon>
        <taxon>Ascomycota</taxon>
        <taxon>Saccharomycotina</taxon>
        <taxon>Lipomycetes</taxon>
        <taxon>Lipomycetales</taxon>
        <taxon>Lipomycetaceae</taxon>
        <taxon>Lipomyces</taxon>
    </lineage>
</organism>
<proteinExistence type="predicted"/>
<accession>A0A1E3Q760</accession>
<dbReference type="Proteomes" id="UP000094385">
    <property type="component" value="Unassembled WGS sequence"/>
</dbReference>
<gene>
    <name evidence="1" type="ORF">LIPSTDRAFT_103968</name>
</gene>
<name>A0A1E3Q760_LIPST</name>
<protein>
    <submittedName>
        <fullName evidence="1">Uncharacterized protein</fullName>
    </submittedName>
</protein>
<dbReference type="EMBL" id="KV454293">
    <property type="protein sequence ID" value="ODQ73428.1"/>
    <property type="molecule type" value="Genomic_DNA"/>
</dbReference>
<dbReference type="AlphaFoldDB" id="A0A1E3Q760"/>
<keyword evidence="2" id="KW-1185">Reference proteome</keyword>
<sequence>MATANLGTSLTIGGTGMLASATHWLAARSERTIVVARQAGRFTHGDVRLVPVIADWMRPIRKVGPIRQITSDILLWLHNPEALIPLLLPLIGTGRVILPAAPPAIAPCTTVRLASTNTASGRRWLTDIEIGEGAIAALQDGHSRIVGDLVGLD</sequence>
<reference evidence="1 2" key="1">
    <citation type="journal article" date="2016" name="Proc. Natl. Acad. Sci. U.S.A.">
        <title>Comparative genomics of biotechnologically important yeasts.</title>
        <authorList>
            <person name="Riley R."/>
            <person name="Haridas S."/>
            <person name="Wolfe K.H."/>
            <person name="Lopes M.R."/>
            <person name="Hittinger C.T."/>
            <person name="Goeker M."/>
            <person name="Salamov A.A."/>
            <person name="Wisecaver J.H."/>
            <person name="Long T.M."/>
            <person name="Calvey C.H."/>
            <person name="Aerts A.L."/>
            <person name="Barry K.W."/>
            <person name="Choi C."/>
            <person name="Clum A."/>
            <person name="Coughlan A.Y."/>
            <person name="Deshpande S."/>
            <person name="Douglass A.P."/>
            <person name="Hanson S.J."/>
            <person name="Klenk H.-P."/>
            <person name="LaButti K.M."/>
            <person name="Lapidus A."/>
            <person name="Lindquist E.A."/>
            <person name="Lipzen A.M."/>
            <person name="Meier-Kolthoff J.P."/>
            <person name="Ohm R.A."/>
            <person name="Otillar R.P."/>
            <person name="Pangilinan J.L."/>
            <person name="Peng Y."/>
            <person name="Rokas A."/>
            <person name="Rosa C.A."/>
            <person name="Scheuner C."/>
            <person name="Sibirny A.A."/>
            <person name="Slot J.C."/>
            <person name="Stielow J.B."/>
            <person name="Sun H."/>
            <person name="Kurtzman C.P."/>
            <person name="Blackwell M."/>
            <person name="Grigoriev I.V."/>
            <person name="Jeffries T.W."/>
        </authorList>
    </citation>
    <scope>NUCLEOTIDE SEQUENCE [LARGE SCALE GENOMIC DNA]</scope>
    <source>
        <strain evidence="1 2">NRRL Y-11557</strain>
    </source>
</reference>
<evidence type="ECO:0000313" key="1">
    <source>
        <dbReference type="EMBL" id="ODQ73428.1"/>
    </source>
</evidence>